<dbReference type="Proteomes" id="UP000823773">
    <property type="component" value="Unassembled WGS sequence"/>
</dbReference>
<keyword evidence="1" id="KW-0436">Ligase</keyword>
<gene>
    <name evidence="1" type="ORF">J2Z19_005286</name>
</gene>
<keyword evidence="2" id="KW-1185">Reference proteome</keyword>
<accession>A0ACC5T356</accession>
<protein>
    <submittedName>
        <fullName evidence="1">Acyl-CoA synthetase (AMP-forming)/AMP-acid ligase II</fullName>
    </submittedName>
</protein>
<proteinExistence type="predicted"/>
<sequence length="118" mass="12709">MIGKSVLELRRCCVGHDGNLPVVSISPKDNTTSDNLGALLPGAAIKFVPSEDKFELRLRGPMVTPGYWRRPEINKEAFDEEGSYCIGDAGKLLDPAVPEKGILLDGCIAENVKLVIGT</sequence>
<comment type="caution">
    <text evidence="1">The sequence shown here is derived from an EMBL/GenBank/DDBJ whole genome shotgun (WGS) entry which is preliminary data.</text>
</comment>
<organism evidence="1 2">
    <name type="scientific">Ensifer adhaerens</name>
    <name type="common">Sinorhizobium morelense</name>
    <dbReference type="NCBI Taxonomy" id="106592"/>
    <lineage>
        <taxon>Bacteria</taxon>
        <taxon>Pseudomonadati</taxon>
        <taxon>Pseudomonadota</taxon>
        <taxon>Alphaproteobacteria</taxon>
        <taxon>Hyphomicrobiales</taxon>
        <taxon>Rhizobiaceae</taxon>
        <taxon>Sinorhizobium/Ensifer group</taxon>
        <taxon>Ensifer</taxon>
    </lineage>
</organism>
<evidence type="ECO:0000313" key="2">
    <source>
        <dbReference type="Proteomes" id="UP000823773"/>
    </source>
</evidence>
<name>A0ACC5T356_ENSAD</name>
<reference evidence="1" key="1">
    <citation type="submission" date="2021-03" db="EMBL/GenBank/DDBJ databases">
        <title>Genomic Encyclopedia of Type Strains, Phase IV (KMG-IV): sequencing the most valuable type-strain genomes for metagenomic binning, comparative biology and taxonomic classification.</title>
        <authorList>
            <person name="Goeker M."/>
        </authorList>
    </citation>
    <scope>NUCLEOTIDE SEQUENCE</scope>
    <source>
        <strain evidence="1">DSM 18131</strain>
    </source>
</reference>
<evidence type="ECO:0000313" key="1">
    <source>
        <dbReference type="EMBL" id="MBP1875550.1"/>
    </source>
</evidence>
<dbReference type="EMBL" id="JAGGJR010000011">
    <property type="protein sequence ID" value="MBP1875550.1"/>
    <property type="molecule type" value="Genomic_DNA"/>
</dbReference>